<keyword evidence="7" id="KW-1185">Reference proteome</keyword>
<evidence type="ECO:0000256" key="4">
    <source>
        <dbReference type="SAM" id="MobiDB-lite"/>
    </source>
</evidence>
<dbReference type="SUPFAM" id="SSF53098">
    <property type="entry name" value="Ribonuclease H-like"/>
    <property type="match status" value="1"/>
</dbReference>
<dbReference type="GO" id="GO:0008270">
    <property type="term" value="F:zinc ion binding"/>
    <property type="evidence" value="ECO:0007669"/>
    <property type="project" value="UniProtKB-KW"/>
</dbReference>
<name>A0A8D0LB58_SPHPU</name>
<dbReference type="GeneTree" id="ENSGT00940000161131"/>
<feature type="domain" description="BED-type" evidence="5">
    <location>
        <begin position="78"/>
        <end position="123"/>
    </location>
</feature>
<evidence type="ECO:0000256" key="3">
    <source>
        <dbReference type="ARBA" id="ARBA00022833"/>
    </source>
</evidence>
<evidence type="ECO:0000256" key="1">
    <source>
        <dbReference type="ARBA" id="ARBA00022723"/>
    </source>
</evidence>
<dbReference type="InterPro" id="IPR003656">
    <property type="entry name" value="Znf_BED"/>
</dbReference>
<dbReference type="Ensembl" id="ENSSPUT00000022346.1">
    <property type="protein sequence ID" value="ENSSPUP00000020967.1"/>
    <property type="gene ID" value="ENSSPUG00000016121.1"/>
</dbReference>
<evidence type="ECO:0000256" key="2">
    <source>
        <dbReference type="ARBA" id="ARBA00022771"/>
    </source>
</evidence>
<keyword evidence="2" id="KW-0863">Zinc-finger</keyword>
<dbReference type="GO" id="GO:0005634">
    <property type="term" value="C:nucleus"/>
    <property type="evidence" value="ECO:0007669"/>
    <property type="project" value="TreeGrafter"/>
</dbReference>
<keyword evidence="1" id="KW-0479">Metal-binding</keyword>
<sequence>MSDCEPHCSLTPSVSSAGSSSTIPSTSRRAGIERFFFKTGKASISSTTTPTQKTHLSVGPTPSTNAGVPTCDTAHSWVWQHFDRSTADRLIVTCRQCKASLRLSYEGSSTGILSMICHMQKNHASITQDQHATATLLQVKTLSSPSTPQLQRSSSNPFESSAAPSSDCTIMNVGLRCQKYPASHPRARILAREATRFFAVTMLPFSFVATKAFRRYVSFLCPRWEVPSQEYFATKALPELCHIIRCSIQNALHHCEGDVVHLAVSLWSSLSLHEYLSVTAHWLSRDSNGNLGRKQAILSLRAFKKGYKAENVQHHLNTIIEDWLTPLKLSVGFVVTDNATKVRNAIQQSGFTRVPCFVHCINLVVQAFLHGDTQLEFLLSRCRKLTARFSRSAMSRRVLKNISVQLSLPKQHLLREVKIPRWSSTFLMLQRLQHIYVEGPPAMKEDAAEHITPSQWSLLKDLIQLLKPLCEATDIVSKDTATLSQYMILVQLIEYRISELAEEFESAGRGNSVQLARKLVTVLQENKYLSDMRSTQHARVASFLDARFKATAYSFPGDDDNIERTVREAVLALIVEKECQLLAKREAHLVAQSKRDPEQAMSSTSETWEEVMDLWDMIPIYGVAPTPRARNKEERGKAVN</sequence>
<dbReference type="InterPro" id="IPR012337">
    <property type="entry name" value="RNaseH-like_sf"/>
</dbReference>
<proteinExistence type="predicted"/>
<dbReference type="OMA" id="HASITQD"/>
<dbReference type="Proteomes" id="UP000694392">
    <property type="component" value="Unplaced"/>
</dbReference>
<evidence type="ECO:0000259" key="5">
    <source>
        <dbReference type="Pfam" id="PF02892"/>
    </source>
</evidence>
<feature type="region of interest" description="Disordered" evidence="4">
    <location>
        <begin position="1"/>
        <end position="27"/>
    </location>
</feature>
<dbReference type="PANTHER" id="PTHR47241">
    <property type="entry name" value="FINGER PROTEIN, PUTATIVE-RELATED"/>
    <property type="match status" value="1"/>
</dbReference>
<feature type="region of interest" description="Disordered" evidence="4">
    <location>
        <begin position="144"/>
        <end position="165"/>
    </location>
</feature>
<dbReference type="GO" id="GO:0003677">
    <property type="term" value="F:DNA binding"/>
    <property type="evidence" value="ECO:0007669"/>
    <property type="project" value="InterPro"/>
</dbReference>
<dbReference type="SMART" id="SM00614">
    <property type="entry name" value="ZnF_BED"/>
    <property type="match status" value="1"/>
</dbReference>
<keyword evidence="3" id="KW-0862">Zinc</keyword>
<dbReference type="PANTHER" id="PTHR47241:SF1">
    <property type="entry name" value="BED-TYPE DOMAIN-CONTAINING PROTEIN"/>
    <property type="match status" value="1"/>
</dbReference>
<reference evidence="6" key="1">
    <citation type="submission" date="2025-08" db="UniProtKB">
        <authorList>
            <consortium name="Ensembl"/>
        </authorList>
    </citation>
    <scope>IDENTIFICATION</scope>
</reference>
<dbReference type="Pfam" id="PF02892">
    <property type="entry name" value="zf-BED"/>
    <property type="match status" value="1"/>
</dbReference>
<dbReference type="InterPro" id="IPR052865">
    <property type="entry name" value="Zinc_finger_BED"/>
</dbReference>
<organism evidence="6 7">
    <name type="scientific">Sphenodon punctatus</name>
    <name type="common">Tuatara</name>
    <name type="synonym">Hatteria punctata</name>
    <dbReference type="NCBI Taxonomy" id="8508"/>
    <lineage>
        <taxon>Eukaryota</taxon>
        <taxon>Metazoa</taxon>
        <taxon>Chordata</taxon>
        <taxon>Craniata</taxon>
        <taxon>Vertebrata</taxon>
        <taxon>Euteleostomi</taxon>
        <taxon>Lepidosauria</taxon>
        <taxon>Sphenodontia</taxon>
        <taxon>Sphenodontidae</taxon>
        <taxon>Sphenodon</taxon>
    </lineage>
</organism>
<feature type="compositionally biased region" description="Low complexity" evidence="4">
    <location>
        <begin position="9"/>
        <end position="27"/>
    </location>
</feature>
<protein>
    <recommendedName>
        <fullName evidence="5">BED-type domain-containing protein</fullName>
    </recommendedName>
</protein>
<accession>A0A8D0LB58</accession>
<reference evidence="6" key="2">
    <citation type="submission" date="2025-09" db="UniProtKB">
        <authorList>
            <consortium name="Ensembl"/>
        </authorList>
    </citation>
    <scope>IDENTIFICATION</scope>
</reference>
<evidence type="ECO:0000313" key="6">
    <source>
        <dbReference type="Ensembl" id="ENSSPUP00000020967.1"/>
    </source>
</evidence>
<dbReference type="AlphaFoldDB" id="A0A8D0LB58"/>
<evidence type="ECO:0000313" key="7">
    <source>
        <dbReference type="Proteomes" id="UP000694392"/>
    </source>
</evidence>